<feature type="domain" description="DWNN" evidence="10">
    <location>
        <begin position="3"/>
        <end position="76"/>
    </location>
</feature>
<evidence type="ECO:0000259" key="10">
    <source>
        <dbReference type="PROSITE" id="PS51282"/>
    </source>
</evidence>
<dbReference type="GO" id="GO:0061630">
    <property type="term" value="F:ubiquitin protein ligase activity"/>
    <property type="evidence" value="ECO:0007669"/>
    <property type="project" value="InterPro"/>
</dbReference>
<accession>A0A9Q0MKA8</accession>
<evidence type="ECO:0000256" key="7">
    <source>
        <dbReference type="SAM" id="MobiDB-lite"/>
    </source>
</evidence>
<dbReference type="GO" id="GO:0005634">
    <property type="term" value="C:nucleus"/>
    <property type="evidence" value="ECO:0007669"/>
    <property type="project" value="UniProtKB-SubCell"/>
</dbReference>
<evidence type="ECO:0000256" key="4">
    <source>
        <dbReference type="ARBA" id="ARBA00022833"/>
    </source>
</evidence>
<feature type="compositionally biased region" description="Basic and acidic residues" evidence="7">
    <location>
        <begin position="1253"/>
        <end position="1263"/>
    </location>
</feature>
<feature type="compositionally biased region" description="Basic residues" evidence="7">
    <location>
        <begin position="1264"/>
        <end position="1280"/>
    </location>
</feature>
<feature type="compositionally biased region" description="Acidic residues" evidence="7">
    <location>
        <begin position="386"/>
        <end position="395"/>
    </location>
</feature>
<feature type="compositionally biased region" description="Polar residues" evidence="7">
    <location>
        <begin position="1029"/>
        <end position="1044"/>
    </location>
</feature>
<feature type="compositionally biased region" description="Basic and acidic residues" evidence="7">
    <location>
        <begin position="1208"/>
        <end position="1219"/>
    </location>
</feature>
<keyword evidence="3 6" id="KW-0863">Zinc-finger</keyword>
<dbReference type="Gene3D" id="3.30.40.10">
    <property type="entry name" value="Zinc/RING finger domain, C3HC4 (zinc finger)"/>
    <property type="match status" value="1"/>
</dbReference>
<dbReference type="GO" id="GO:0016567">
    <property type="term" value="P:protein ubiquitination"/>
    <property type="evidence" value="ECO:0007669"/>
    <property type="project" value="InterPro"/>
</dbReference>
<proteinExistence type="predicted"/>
<name>A0A9Q0MKA8_BLOTA</name>
<dbReference type="Gene3D" id="3.10.20.90">
    <property type="entry name" value="Phosphatidylinositol 3-kinase Catalytic Subunit, Chain A, domain 1"/>
    <property type="match status" value="1"/>
</dbReference>
<evidence type="ECO:0000256" key="3">
    <source>
        <dbReference type="ARBA" id="ARBA00022771"/>
    </source>
</evidence>
<organism evidence="11 12">
    <name type="scientific">Blomia tropicalis</name>
    <name type="common">Mite</name>
    <dbReference type="NCBI Taxonomy" id="40697"/>
    <lineage>
        <taxon>Eukaryota</taxon>
        <taxon>Metazoa</taxon>
        <taxon>Ecdysozoa</taxon>
        <taxon>Arthropoda</taxon>
        <taxon>Chelicerata</taxon>
        <taxon>Arachnida</taxon>
        <taxon>Acari</taxon>
        <taxon>Acariformes</taxon>
        <taxon>Sarcoptiformes</taxon>
        <taxon>Astigmata</taxon>
        <taxon>Glycyphagoidea</taxon>
        <taxon>Echimyopodidae</taxon>
        <taxon>Blomia</taxon>
    </lineage>
</organism>
<feature type="compositionally biased region" description="Low complexity" evidence="7">
    <location>
        <begin position="806"/>
        <end position="818"/>
    </location>
</feature>
<feature type="compositionally biased region" description="Basic and acidic residues" evidence="7">
    <location>
        <begin position="906"/>
        <end position="926"/>
    </location>
</feature>
<gene>
    <name evidence="11" type="ORF">RDWZM_003940</name>
</gene>
<feature type="compositionally biased region" description="Basic and acidic residues" evidence="7">
    <location>
        <begin position="824"/>
        <end position="846"/>
    </location>
</feature>
<dbReference type="PROSITE" id="PS51282">
    <property type="entry name" value="DWNN"/>
    <property type="match status" value="1"/>
</dbReference>
<dbReference type="SMART" id="SM00343">
    <property type="entry name" value="ZnF_C2HC"/>
    <property type="match status" value="1"/>
</dbReference>
<dbReference type="Proteomes" id="UP001142055">
    <property type="component" value="Chromosome 1"/>
</dbReference>
<dbReference type="InterPro" id="IPR033489">
    <property type="entry name" value="RBBP6"/>
</dbReference>
<feature type="compositionally biased region" description="Basic residues" evidence="7">
    <location>
        <begin position="1197"/>
        <end position="1207"/>
    </location>
</feature>
<feature type="compositionally biased region" description="Basic and acidic residues" evidence="7">
    <location>
        <begin position="1068"/>
        <end position="1087"/>
    </location>
</feature>
<dbReference type="InterPro" id="IPR001841">
    <property type="entry name" value="Znf_RING"/>
</dbReference>
<protein>
    <recommendedName>
        <fullName evidence="13">Retinoblastoma-binding protein 6</fullName>
    </recommendedName>
</protein>
<feature type="compositionally biased region" description="Basic and acidic residues" evidence="7">
    <location>
        <begin position="773"/>
        <end position="803"/>
    </location>
</feature>
<evidence type="ECO:0000256" key="2">
    <source>
        <dbReference type="ARBA" id="ARBA00022723"/>
    </source>
</evidence>
<keyword evidence="12" id="KW-1185">Reference proteome</keyword>
<dbReference type="Gene3D" id="4.10.60.10">
    <property type="entry name" value="Zinc finger, CCHC-type"/>
    <property type="match status" value="1"/>
</dbReference>
<feature type="compositionally biased region" description="Basic residues" evidence="7">
    <location>
        <begin position="728"/>
        <end position="738"/>
    </location>
</feature>
<dbReference type="GO" id="GO:0008270">
    <property type="term" value="F:zinc ion binding"/>
    <property type="evidence" value="ECO:0007669"/>
    <property type="project" value="UniProtKB-KW"/>
</dbReference>
<dbReference type="Pfam" id="PF08783">
    <property type="entry name" value="DWNN"/>
    <property type="match status" value="1"/>
</dbReference>
<dbReference type="EMBL" id="JAPWDV010000001">
    <property type="protein sequence ID" value="KAJ6225395.1"/>
    <property type="molecule type" value="Genomic_DNA"/>
</dbReference>
<dbReference type="InterPro" id="IPR013083">
    <property type="entry name" value="Znf_RING/FYVE/PHD"/>
</dbReference>
<dbReference type="SMART" id="SM01180">
    <property type="entry name" value="DWNN"/>
    <property type="match status" value="1"/>
</dbReference>
<feature type="compositionally biased region" description="Basic residues" evidence="7">
    <location>
        <begin position="668"/>
        <end position="681"/>
    </location>
</feature>
<dbReference type="GO" id="GO:0006511">
    <property type="term" value="P:ubiquitin-dependent protein catabolic process"/>
    <property type="evidence" value="ECO:0007669"/>
    <property type="project" value="TreeGrafter"/>
</dbReference>
<feature type="compositionally biased region" description="Polar residues" evidence="7">
    <location>
        <begin position="1007"/>
        <end position="1021"/>
    </location>
</feature>
<feature type="compositionally biased region" description="Basic and acidic residues" evidence="7">
    <location>
        <begin position="438"/>
        <end position="452"/>
    </location>
</feature>
<feature type="compositionally biased region" description="Basic and acidic residues" evidence="7">
    <location>
        <begin position="1045"/>
        <end position="1059"/>
    </location>
</feature>
<dbReference type="OMA" id="IDENCHA"/>
<dbReference type="CDD" id="cd16620">
    <property type="entry name" value="vRING-HC-C4C4_RBBP6"/>
    <property type="match status" value="1"/>
</dbReference>
<feature type="compositionally biased region" description="Basic and acidic residues" evidence="7">
    <location>
        <begin position="355"/>
        <end position="385"/>
    </location>
</feature>
<evidence type="ECO:0000256" key="6">
    <source>
        <dbReference type="PROSITE-ProRule" id="PRU00047"/>
    </source>
</evidence>
<feature type="compositionally biased region" description="Acidic residues" evidence="7">
    <location>
        <begin position="1181"/>
        <end position="1190"/>
    </location>
</feature>
<evidence type="ECO:0000259" key="9">
    <source>
        <dbReference type="PROSITE" id="PS50158"/>
    </source>
</evidence>
<dbReference type="PROSITE" id="PS50089">
    <property type="entry name" value="ZF_RING_2"/>
    <property type="match status" value="1"/>
</dbReference>
<dbReference type="InterPro" id="IPR025829">
    <property type="entry name" value="Zn_knuckle_CX2CX3GHX4C"/>
</dbReference>
<evidence type="ECO:0000256" key="1">
    <source>
        <dbReference type="ARBA" id="ARBA00004123"/>
    </source>
</evidence>
<evidence type="ECO:0008006" key="13">
    <source>
        <dbReference type="Google" id="ProtNLM"/>
    </source>
</evidence>
<feature type="compositionally biased region" description="Basic residues" evidence="7">
    <location>
        <begin position="1294"/>
        <end position="1304"/>
    </location>
</feature>
<dbReference type="GO" id="GO:0006397">
    <property type="term" value="P:mRNA processing"/>
    <property type="evidence" value="ECO:0007669"/>
    <property type="project" value="InterPro"/>
</dbReference>
<dbReference type="SUPFAM" id="SSF57756">
    <property type="entry name" value="Retrovirus zinc finger-like domains"/>
    <property type="match status" value="1"/>
</dbReference>
<dbReference type="InterPro" id="IPR036875">
    <property type="entry name" value="Znf_CCHC_sf"/>
</dbReference>
<feature type="region of interest" description="Disordered" evidence="7">
    <location>
        <begin position="651"/>
        <end position="1304"/>
    </location>
</feature>
<evidence type="ECO:0000256" key="5">
    <source>
        <dbReference type="ARBA" id="ARBA00023242"/>
    </source>
</evidence>
<sequence>MSVHYKFKSGREAHTITFDNLHISVGELKKAIMQQRKIGKCPDLDLQITNAQTKEVYETESTLIPKNTSVIVARVPVANTKKAWNNNKSDTKKANADSSPLASFLDDKPVKPSNLADGTEDDKIKDMLTQSTKDYDPSKYARGKGPMGPLPANYTCYRCGKPGHYIKNCPTNNIDVKRSTGIPRSFMIPASADQKGAMITASGEYAVPIIDHDAYREVKKDKPPFFSTDNEPEIPKIEPPDDLKCSLCHNLLQDAVLIPCCGNSFCDECIRCLLLDSDNHQCPKCDETDVSPDTLIPNRFLRLSVAKFKNECSQLAAAAAASKTANNQAKELETTNGETNDADRSETIETVLKSESVESKKENDEHSDDIKENEDHGLSDKASDVKDEETDDENMDEKRLTPKKEIESNASNEDDEDNNDCKVNKGKKPLLDDPIISGDKKSNSLNDEDKGSGSELPTIIGSGINPIVSNEPISSLPTLQPIQPPMLLQPLQPHYAMSFNMNGVGRYRNQSVLRGRSQMNHMYHRMPGPMLMPRHNFGHGRTLLPHDGSPFYNDPMQSYPGTHMGMSLPYPYGPGNGGTGNPLTGRSYDPTIYQFNPRSGGPPLIPFGPNNMAMNNGGHHPSMDGMGSEYYCQPSYSNKYDDYEDKLERFSRQLESRSRRQPTSGRYSRSRSRSSRSKSRSRSYSSHSSRESLRRSPQRSSGRSRRPPPSPIDDRSYGSRDRDQDRRRRERSRSRSPHRYTSSKMISPSSSTSYNRMPISESRGSRSNQSKYSDNKRDRERSRARDRDHRDHIETKSDRDRRHQSTSHNSKQHSSSSSSRRERKNSQHEIDWTSRHSRSRTREISRPKSATRSLKHEEQQRDESKVDSNHNMDSVEMPKPIVDTMKTNGDDDERTNNDSSGNIDQSNDKGDSDSNREESTNCERLTDPIQMETIDTDGKESITGTSTSDRQNKSNRSDKENESKRKKKNGDERTKHGSNGIKDSKVQKSRSMKKENDQNDDQKNDHPSSSTVIDANDSAKTNAKKNKDSTVTNDSTQSLQSTTESDVKSEPEMEIKIQEDYSDLDNEESWRTEKASIRESNNKENQDGKLTMLKSSTVKADKKSNSLPVSQSQLPPPLPPPSSHLTVTSTITSSQSTNDTEPYRKVKISSSKLTEKPLLSVTIENNSKISSKDSSVNENDKDGDDQEGEEIDQKREKKEHRRHRHKESTRDKKRDKDGSSSKNLKIDRHHRRHSTKEKERAGSGSPKPKSKDKKRDKSKDDRSKRSHRSRSNSPTVKKKIRSEIDTNSTSSSSSKHKSSKSHRK</sequence>
<feature type="domain" description="CCHC-type" evidence="9">
    <location>
        <begin position="156"/>
        <end position="170"/>
    </location>
</feature>
<comment type="subcellular location">
    <subcellularLocation>
        <location evidence="1">Nucleus</location>
    </subcellularLocation>
</comment>
<feature type="compositionally biased region" description="Polar residues" evidence="7">
    <location>
        <begin position="1162"/>
        <end position="1176"/>
    </location>
</feature>
<feature type="compositionally biased region" description="Basic and acidic residues" evidence="7">
    <location>
        <begin position="396"/>
        <end position="407"/>
    </location>
</feature>
<comment type="caution">
    <text evidence="11">The sequence shown here is derived from an EMBL/GenBank/DDBJ whole genome shotgun (WGS) entry which is preliminary data.</text>
</comment>
<evidence type="ECO:0000313" key="12">
    <source>
        <dbReference type="Proteomes" id="UP001142055"/>
    </source>
</evidence>
<dbReference type="PANTHER" id="PTHR15439">
    <property type="entry name" value="RETINOBLASTOMA-BINDING PROTEIN 6"/>
    <property type="match status" value="1"/>
</dbReference>
<dbReference type="Pfam" id="PF13696">
    <property type="entry name" value="zf-CCHC_2"/>
    <property type="match status" value="1"/>
</dbReference>
<dbReference type="GO" id="GO:0003676">
    <property type="term" value="F:nucleic acid binding"/>
    <property type="evidence" value="ECO:0007669"/>
    <property type="project" value="InterPro"/>
</dbReference>
<keyword evidence="2" id="KW-0479">Metal-binding</keyword>
<feature type="compositionally biased region" description="Low complexity" evidence="7">
    <location>
        <begin position="742"/>
        <end position="753"/>
    </location>
</feature>
<dbReference type="InterPro" id="IPR014891">
    <property type="entry name" value="DWNN_domain"/>
</dbReference>
<evidence type="ECO:0000313" key="11">
    <source>
        <dbReference type="EMBL" id="KAJ6225395.1"/>
    </source>
</evidence>
<feature type="compositionally biased region" description="Low complexity" evidence="7">
    <location>
        <begin position="1123"/>
        <end position="1140"/>
    </location>
</feature>
<feature type="compositionally biased region" description="Basic and acidic residues" evidence="7">
    <location>
        <begin position="950"/>
        <end position="975"/>
    </location>
</feature>
<keyword evidence="4" id="KW-0862">Zinc</keyword>
<keyword evidence="5" id="KW-0539">Nucleus</keyword>
<feature type="domain" description="RING-type" evidence="8">
    <location>
        <begin position="245"/>
        <end position="286"/>
    </location>
</feature>
<feature type="compositionally biased region" description="Basic and acidic residues" evidence="7">
    <location>
        <begin position="982"/>
        <end position="1006"/>
    </location>
</feature>
<dbReference type="SUPFAM" id="SSF57850">
    <property type="entry name" value="RING/U-box"/>
    <property type="match status" value="1"/>
</dbReference>
<feature type="compositionally biased region" description="Basic and acidic residues" evidence="7">
    <location>
        <begin position="854"/>
        <end position="870"/>
    </location>
</feature>
<dbReference type="InterPro" id="IPR001878">
    <property type="entry name" value="Znf_CCHC"/>
</dbReference>
<dbReference type="PROSITE" id="PS50158">
    <property type="entry name" value="ZF_CCHC"/>
    <property type="match status" value="1"/>
</dbReference>
<feature type="region of interest" description="Disordered" evidence="7">
    <location>
        <begin position="84"/>
        <end position="122"/>
    </location>
</feature>
<reference evidence="11" key="1">
    <citation type="submission" date="2022-12" db="EMBL/GenBank/DDBJ databases">
        <title>Genome assemblies of Blomia tropicalis.</title>
        <authorList>
            <person name="Cui Y."/>
        </authorList>
    </citation>
    <scope>NUCLEOTIDE SEQUENCE</scope>
    <source>
        <tissue evidence="11">Adult mites</tissue>
    </source>
</reference>
<evidence type="ECO:0000259" key="8">
    <source>
        <dbReference type="PROSITE" id="PS50089"/>
    </source>
</evidence>
<feature type="region of interest" description="Disordered" evidence="7">
    <location>
        <begin position="323"/>
        <end position="458"/>
    </location>
</feature>
<feature type="compositionally biased region" description="Basic and acidic residues" evidence="7">
    <location>
        <begin position="712"/>
        <end position="727"/>
    </location>
</feature>
<dbReference type="PANTHER" id="PTHR15439:SF0">
    <property type="entry name" value="CELL DIVISION CYCLE AND APOPTOSIS REGULATOR PROTEIN 1-RELATED"/>
    <property type="match status" value="1"/>
</dbReference>